<name>A0ABY1ZM55_9GAMM</name>
<organism evidence="2 3">
    <name type="scientific">Marinobacter halodurans</name>
    <dbReference type="NCBI Taxonomy" id="2528979"/>
    <lineage>
        <taxon>Bacteria</taxon>
        <taxon>Pseudomonadati</taxon>
        <taxon>Pseudomonadota</taxon>
        <taxon>Gammaproteobacteria</taxon>
        <taxon>Pseudomonadales</taxon>
        <taxon>Marinobacteraceae</taxon>
        <taxon>Marinobacter</taxon>
    </lineage>
</organism>
<evidence type="ECO:0000313" key="2">
    <source>
        <dbReference type="EMBL" id="TBW57393.1"/>
    </source>
</evidence>
<gene>
    <name evidence="2" type="ORF">EZI54_06975</name>
</gene>
<sequence>MFTEVAQLEASEITAARLGGPATLKHVWCEQEQAMLATDQLIPEDPAKAQSLRRELAEAYQAHRTDPQTATVLWRCPICWDPLLLAGRPSGEGFYIRHRKNPDFACPNKNGGPLSLEQWNALRFNGQKESLRHIRLKERIRKMLDAWPGADSIQVEPTVRGVDKLTWKRPDILATIMGQEVAFEIQLSSTYLDVIVSRELFYRERGVTVFWVFDRFTHEGHRLYEKDIYYQHNANAFEASDEALAASRDTGIPHFTCHYLDPALSDDGGIRSTWKKSTVPITEITLCPDTFRVYWFDFDSKIIELTALQSLSGYLDQLRQVIRIDQSASSRQAEVKELVDQIYLAAGIKDPVPSPDTGAVRMLEVIISAQDGEFVGELSASGNANWPFWANTMFEHYSDFAKAFMRITQHYGMATTFTHRAPWQKKKMRVAEKRRRGQEAERIEWWPLFAMLAPECHWNK</sequence>
<proteinExistence type="predicted"/>
<feature type="domain" description="DUF6035" evidence="1">
    <location>
        <begin position="125"/>
        <end position="298"/>
    </location>
</feature>
<reference evidence="2 3" key="1">
    <citation type="submission" date="2019-02" db="EMBL/GenBank/DDBJ databases">
        <title>Marinobacter halodurans sp. nov., a marine bacterium isolated from sea tidal flat.</title>
        <authorList>
            <person name="Yoo Y."/>
            <person name="Lee D.W."/>
            <person name="Kim B.S."/>
            <person name="Kim J.-J."/>
        </authorList>
    </citation>
    <scope>NUCLEOTIDE SEQUENCE [LARGE SCALE GENOMIC DNA]</scope>
    <source>
        <strain evidence="2 3">YJ-S3-2</strain>
    </source>
</reference>
<dbReference type="InterPro" id="IPR046099">
    <property type="entry name" value="DUF6035"/>
</dbReference>
<accession>A0ABY1ZM55</accession>
<comment type="caution">
    <text evidence="2">The sequence shown here is derived from an EMBL/GenBank/DDBJ whole genome shotgun (WGS) entry which is preliminary data.</text>
</comment>
<dbReference type="Proteomes" id="UP000313645">
    <property type="component" value="Unassembled WGS sequence"/>
</dbReference>
<evidence type="ECO:0000259" key="1">
    <source>
        <dbReference type="Pfam" id="PF19500"/>
    </source>
</evidence>
<dbReference type="RefSeq" id="WP_131480406.1">
    <property type="nucleotide sequence ID" value="NZ_SJDL01000008.1"/>
</dbReference>
<keyword evidence="3" id="KW-1185">Reference proteome</keyword>
<dbReference type="EMBL" id="SJDL01000008">
    <property type="protein sequence ID" value="TBW57393.1"/>
    <property type="molecule type" value="Genomic_DNA"/>
</dbReference>
<evidence type="ECO:0000313" key="3">
    <source>
        <dbReference type="Proteomes" id="UP000313645"/>
    </source>
</evidence>
<protein>
    <recommendedName>
        <fullName evidence="1">DUF6035 domain-containing protein</fullName>
    </recommendedName>
</protein>
<dbReference type="Pfam" id="PF19500">
    <property type="entry name" value="DUF6035"/>
    <property type="match status" value="1"/>
</dbReference>